<reference evidence="1" key="1">
    <citation type="journal article" date="2014" name="Front. Microbiol.">
        <title>High frequency of phylogenetically diverse reductive dehalogenase-homologous genes in deep subseafloor sedimentary metagenomes.</title>
        <authorList>
            <person name="Kawai M."/>
            <person name="Futagami T."/>
            <person name="Toyoda A."/>
            <person name="Takaki Y."/>
            <person name="Nishi S."/>
            <person name="Hori S."/>
            <person name="Arai W."/>
            <person name="Tsubouchi T."/>
            <person name="Morono Y."/>
            <person name="Uchiyama I."/>
            <person name="Ito T."/>
            <person name="Fujiyama A."/>
            <person name="Inagaki F."/>
            <person name="Takami H."/>
        </authorList>
    </citation>
    <scope>NUCLEOTIDE SEQUENCE</scope>
    <source>
        <strain evidence="1">Expedition CK06-06</strain>
    </source>
</reference>
<proteinExistence type="predicted"/>
<name>X1IMK2_9ZZZZ</name>
<comment type="caution">
    <text evidence="1">The sequence shown here is derived from an EMBL/GenBank/DDBJ whole genome shotgun (WGS) entry which is preliminary data.</text>
</comment>
<dbReference type="AlphaFoldDB" id="X1IMK2"/>
<evidence type="ECO:0008006" key="2">
    <source>
        <dbReference type="Google" id="ProtNLM"/>
    </source>
</evidence>
<protein>
    <recommendedName>
        <fullName evidence="2">IPT/TIG domain-containing protein</fullName>
    </recommendedName>
</protein>
<accession>X1IMK2</accession>
<sequence>MAEQIPDQQGRIAVVNVAGVAAGTDWNYVQEIRTRMWLKAVTATLITSVNIADRVPELVITQGGVEIIRITGSQLTAANTTFIYGWMEGERALAVTGQTSRVTALPRQLHLNNQAVISVTTVALDAVDQWVDIYLYFEEWIEPLA</sequence>
<dbReference type="EMBL" id="BARU01035718">
    <property type="protein sequence ID" value="GAH83661.1"/>
    <property type="molecule type" value="Genomic_DNA"/>
</dbReference>
<evidence type="ECO:0000313" key="1">
    <source>
        <dbReference type="EMBL" id="GAH83661.1"/>
    </source>
</evidence>
<organism evidence="1">
    <name type="scientific">marine sediment metagenome</name>
    <dbReference type="NCBI Taxonomy" id="412755"/>
    <lineage>
        <taxon>unclassified sequences</taxon>
        <taxon>metagenomes</taxon>
        <taxon>ecological metagenomes</taxon>
    </lineage>
</organism>
<gene>
    <name evidence="1" type="ORF">S03H2_55861</name>
</gene>